<keyword evidence="11 16" id="KW-0915">Sodium</keyword>
<keyword evidence="7 16" id="KW-0812">Transmembrane</keyword>
<evidence type="ECO:0000256" key="12">
    <source>
        <dbReference type="ARBA" id="ARBA00023065"/>
    </source>
</evidence>
<evidence type="ECO:0000256" key="5">
    <source>
        <dbReference type="ARBA" id="ARBA00022630"/>
    </source>
</evidence>
<keyword evidence="13 16" id="KW-0830">Ubiquinone</keyword>
<dbReference type="SUPFAM" id="SSF57802">
    <property type="entry name" value="Rubredoxin-like"/>
    <property type="match status" value="1"/>
</dbReference>
<dbReference type="PIRSF" id="PIRSF009437">
    <property type="entry name" value="NQR-1_subunit_C"/>
    <property type="match status" value="1"/>
</dbReference>
<keyword evidence="8 16" id="KW-1278">Translocase</keyword>
<dbReference type="NCBIfam" id="TIGR01938">
    <property type="entry name" value="nqrC"/>
    <property type="match status" value="1"/>
</dbReference>
<dbReference type="InterPro" id="IPR010204">
    <property type="entry name" value="NqrC"/>
</dbReference>
<proteinExistence type="inferred from homology"/>
<sequence length="286" mass="30941">MATKKFRCKVCGYIHEGDTAPEKCPICQSPSSEFEEITESGEENVHHAGKKGLNTNGNTYTIIYSSIIVVIVAFLMAFVFQALKPAQDANVALDKKKQILAALNIRDISDKQAADEYVKDITADAIIDAAGKTVAKGSEGGEKSGFKLNSADYKAGKLALFVCKVNGETKYVMPVYGMGLWGPIWGYIAVNADKTTIFGAYFNHESETAGLGAEIKDNIAWQEQFKGKKIFKNGSDDVALSVLKKSDVKDPTTQCDGVTGATLTSNGVSAMLKDCLSKYKTFLNEK</sequence>
<dbReference type="SMART" id="SM00900">
    <property type="entry name" value="FMN_bind"/>
    <property type="match status" value="1"/>
</dbReference>
<organism evidence="19 20">
    <name type="scientific">Prevotella herbatica</name>
    <dbReference type="NCBI Taxonomy" id="2801997"/>
    <lineage>
        <taxon>Bacteria</taxon>
        <taxon>Pseudomonadati</taxon>
        <taxon>Bacteroidota</taxon>
        <taxon>Bacteroidia</taxon>
        <taxon>Bacteroidales</taxon>
        <taxon>Prevotellaceae</taxon>
        <taxon>Prevotella</taxon>
    </lineage>
</organism>
<keyword evidence="14 16" id="KW-0472">Membrane</keyword>
<accession>A0ABM7NUX6</accession>
<comment type="caution">
    <text evidence="16">Lacks conserved residue(s) required for the propagation of feature annotation.</text>
</comment>
<comment type="cofactor">
    <cofactor evidence="16 17">
        <name>FMN</name>
        <dbReference type="ChEBI" id="CHEBI:58210"/>
    </cofactor>
</comment>
<keyword evidence="15 16" id="KW-0739">Sodium transport</keyword>
<dbReference type="CDD" id="cd00729">
    <property type="entry name" value="rubredoxin_SM"/>
    <property type="match status" value="1"/>
</dbReference>
<reference evidence="19 20" key="1">
    <citation type="journal article" date="2022" name="Int. J. Syst. Evol. Microbiol.">
        <title>Prevotella herbatica sp. nov., a plant polysaccharide-decomposing anaerobic bacterium isolated from a methanogenic reactor.</title>
        <authorList>
            <person name="Uek A."/>
            <person name="Tonouchi A."/>
            <person name="Kaku N."/>
            <person name="Ueki K."/>
        </authorList>
    </citation>
    <scope>NUCLEOTIDE SEQUENCE [LARGE SCALE GENOMIC DNA]</scope>
    <source>
        <strain evidence="19 20">WR041</strain>
    </source>
</reference>
<evidence type="ECO:0000256" key="8">
    <source>
        <dbReference type="ARBA" id="ARBA00022967"/>
    </source>
</evidence>
<dbReference type="InterPro" id="IPR048574">
    <property type="entry name" value="RUBY_RBDX"/>
</dbReference>
<dbReference type="PANTHER" id="PTHR37838:SF1">
    <property type="entry name" value="NA(+)-TRANSLOCATING NADH-QUINONE REDUCTASE SUBUNIT C"/>
    <property type="match status" value="1"/>
</dbReference>
<evidence type="ECO:0000256" key="16">
    <source>
        <dbReference type="HAMAP-Rule" id="MF_00427"/>
    </source>
</evidence>
<keyword evidence="5 16" id="KW-0285">Flavoprotein</keyword>
<feature type="transmembrane region" description="Helical" evidence="16">
    <location>
        <begin position="60"/>
        <end position="80"/>
    </location>
</feature>
<evidence type="ECO:0000256" key="4">
    <source>
        <dbReference type="ARBA" id="ARBA00022553"/>
    </source>
</evidence>
<dbReference type="Pfam" id="PF21349">
    <property type="entry name" value="RUBY_RBDX"/>
    <property type="match status" value="1"/>
</dbReference>
<keyword evidence="12 16" id="KW-0406">Ion transport</keyword>
<evidence type="ECO:0000313" key="20">
    <source>
        <dbReference type="Proteomes" id="UP001319045"/>
    </source>
</evidence>
<evidence type="ECO:0000256" key="15">
    <source>
        <dbReference type="ARBA" id="ARBA00023201"/>
    </source>
</evidence>
<comment type="catalytic activity">
    <reaction evidence="16 17">
        <text>a ubiquinone + n Na(+)(in) + NADH + H(+) = a ubiquinol + n Na(+)(out) + NAD(+)</text>
        <dbReference type="Rhea" id="RHEA:47748"/>
        <dbReference type="Rhea" id="RHEA-COMP:9565"/>
        <dbReference type="Rhea" id="RHEA-COMP:9566"/>
        <dbReference type="ChEBI" id="CHEBI:15378"/>
        <dbReference type="ChEBI" id="CHEBI:16389"/>
        <dbReference type="ChEBI" id="CHEBI:17976"/>
        <dbReference type="ChEBI" id="CHEBI:29101"/>
        <dbReference type="ChEBI" id="CHEBI:57540"/>
        <dbReference type="ChEBI" id="CHEBI:57945"/>
        <dbReference type="EC" id="7.2.1.1"/>
    </reaction>
</comment>
<comment type="function">
    <text evidence="16">NQR complex catalyzes the reduction of ubiquinone-1 to ubiquinol by two successive reactions, coupled with the transport of Na(+) ions from the cytoplasm to the periplasm. NqrA to NqrE are probably involved in the second step, the conversion of ubisemiquinone to ubiquinol.</text>
</comment>
<dbReference type="RefSeq" id="WP_237072271.1">
    <property type="nucleotide sequence ID" value="NZ_AP024484.1"/>
</dbReference>
<evidence type="ECO:0000256" key="7">
    <source>
        <dbReference type="ARBA" id="ARBA00022692"/>
    </source>
</evidence>
<keyword evidence="3" id="KW-0997">Cell inner membrane</keyword>
<dbReference type="InterPro" id="IPR007329">
    <property type="entry name" value="FMN-bd"/>
</dbReference>
<evidence type="ECO:0000256" key="6">
    <source>
        <dbReference type="ARBA" id="ARBA00022643"/>
    </source>
</evidence>
<evidence type="ECO:0000259" key="18">
    <source>
        <dbReference type="PROSITE" id="PS50903"/>
    </source>
</evidence>
<keyword evidence="1 16" id="KW-0813">Transport</keyword>
<dbReference type="HAMAP" id="MF_00427">
    <property type="entry name" value="NqrC"/>
    <property type="match status" value="1"/>
</dbReference>
<gene>
    <name evidence="16 19" type="primary">nqrC</name>
    <name evidence="19" type="ORF">prwr041_02020</name>
</gene>
<evidence type="ECO:0000256" key="14">
    <source>
        <dbReference type="ARBA" id="ARBA00023136"/>
    </source>
</evidence>
<keyword evidence="4 16" id="KW-0597">Phosphoprotein</keyword>
<evidence type="ECO:0000256" key="1">
    <source>
        <dbReference type="ARBA" id="ARBA00022448"/>
    </source>
</evidence>
<keyword evidence="10 16" id="KW-0520">NAD</keyword>
<evidence type="ECO:0000256" key="11">
    <source>
        <dbReference type="ARBA" id="ARBA00023053"/>
    </source>
</evidence>
<keyword evidence="6 16" id="KW-0288">FMN</keyword>
<dbReference type="PROSITE" id="PS50903">
    <property type="entry name" value="RUBREDOXIN_LIKE"/>
    <property type="match status" value="1"/>
</dbReference>
<dbReference type="PANTHER" id="PTHR37838">
    <property type="entry name" value="NA(+)-TRANSLOCATING NADH-QUINONE REDUCTASE SUBUNIT C"/>
    <property type="match status" value="1"/>
</dbReference>
<evidence type="ECO:0000256" key="2">
    <source>
        <dbReference type="ARBA" id="ARBA00022475"/>
    </source>
</evidence>
<dbReference type="Proteomes" id="UP001319045">
    <property type="component" value="Chromosome"/>
</dbReference>
<name>A0ABM7NUX6_9BACT</name>
<feature type="domain" description="Rubredoxin-like" evidence="18">
    <location>
        <begin position="3"/>
        <end position="37"/>
    </location>
</feature>
<dbReference type="Gene3D" id="2.20.28.10">
    <property type="match status" value="1"/>
</dbReference>
<evidence type="ECO:0000256" key="17">
    <source>
        <dbReference type="PIRNR" id="PIRNR009437"/>
    </source>
</evidence>
<keyword evidence="20" id="KW-1185">Reference proteome</keyword>
<comment type="subcellular location">
    <subcellularLocation>
        <location evidence="16">Cell membrane</location>
        <topology evidence="16">Single-pass membrane protein</topology>
    </subcellularLocation>
</comment>
<dbReference type="Pfam" id="PF04205">
    <property type="entry name" value="FMN_bind"/>
    <property type="match status" value="1"/>
</dbReference>
<evidence type="ECO:0000256" key="9">
    <source>
        <dbReference type="ARBA" id="ARBA00022989"/>
    </source>
</evidence>
<evidence type="ECO:0000313" key="19">
    <source>
        <dbReference type="EMBL" id="BCS84309.1"/>
    </source>
</evidence>
<dbReference type="EC" id="7.2.1.1" evidence="16 17"/>
<protein>
    <recommendedName>
        <fullName evidence="16 17">Na(+)-translocating NADH-quinone reductase subunit C</fullName>
        <shortName evidence="16 17">Na(+)-NQR subunit C</shortName>
        <shortName evidence="16 17">Na(+)-translocating NQR subunit C</shortName>
        <ecNumber evidence="16 17">7.2.1.1</ecNumber>
    </recommendedName>
    <alternativeName>
        <fullName evidence="16 17">NQR complex subunit C</fullName>
    </alternativeName>
    <alternativeName>
        <fullName evidence="16 17">NQR-1 subunit C</fullName>
    </alternativeName>
</protein>
<evidence type="ECO:0000256" key="3">
    <source>
        <dbReference type="ARBA" id="ARBA00022519"/>
    </source>
</evidence>
<keyword evidence="9 16" id="KW-1133">Transmembrane helix</keyword>
<evidence type="ECO:0000256" key="13">
    <source>
        <dbReference type="ARBA" id="ARBA00023075"/>
    </source>
</evidence>
<evidence type="ECO:0000256" key="10">
    <source>
        <dbReference type="ARBA" id="ARBA00023027"/>
    </source>
</evidence>
<comment type="subunit">
    <text evidence="16 17">Composed of six subunits; NqrA, NqrB, NqrC, NqrD, NqrE and NqrF.</text>
</comment>
<keyword evidence="2 16" id="KW-1003">Cell membrane</keyword>
<dbReference type="InterPro" id="IPR024934">
    <property type="entry name" value="Rubredoxin-like_dom"/>
</dbReference>
<dbReference type="EMBL" id="AP024484">
    <property type="protein sequence ID" value="BCS84309.1"/>
    <property type="molecule type" value="Genomic_DNA"/>
</dbReference>
<feature type="modified residue" description="FMN phosphoryl threonine" evidence="16">
    <location>
        <position position="262"/>
    </location>
</feature>
<comment type="similarity">
    <text evidence="16 17">Belongs to the NqrC family.</text>
</comment>